<evidence type="ECO:0008006" key="4">
    <source>
        <dbReference type="Google" id="ProtNLM"/>
    </source>
</evidence>
<organism evidence="2 3">
    <name type="scientific">Candidatus Sulfuritelmatomonas gaucii</name>
    <dbReference type="NCBI Taxonomy" id="2043161"/>
    <lineage>
        <taxon>Bacteria</taxon>
        <taxon>Pseudomonadati</taxon>
        <taxon>Acidobacteriota</taxon>
        <taxon>Terriglobia</taxon>
        <taxon>Terriglobales</taxon>
        <taxon>Acidobacteriaceae</taxon>
        <taxon>Candidatus Sulfuritelmatomonas</taxon>
    </lineage>
</organism>
<evidence type="ECO:0000256" key="1">
    <source>
        <dbReference type="SAM" id="Phobius"/>
    </source>
</evidence>
<feature type="transmembrane region" description="Helical" evidence="1">
    <location>
        <begin position="292"/>
        <end position="311"/>
    </location>
</feature>
<sequence>MNHPYSDEGAQLRAIRAYLPALLCAVTVVLGYLIVQPYAEIGIDDDWCYIKSAQVLAQTGHLAYHCAENPMLGWQAYFGAFFIHLFGFSFTVVRISTVFESAATAFLMERMLEGFGLNAWNATLATVSFAVSPLFLPLSFTFMTDVPGVFSIVVCLYLCLRALGAKTEGSAMAWIGLATLSSVVGGTARQFAWLGALVMIPSTLWLLRHSRRVLVLGFLSWAISVCVVIELMHWFARQPYALSESPIPSGIDMEAIKALAECGIYFPALLSVLTLPVLVAFVGRLRGWNRRIAPVFAAACAFMLPLIALILSGRMRIALSSATDFMTNDTFEKLDGFLSRGTHIGIAHNGLRYLVAGVVACGLLGVVIQLMAGKRTHQDVSREDNRISWQTIAVLLGPFSAVYIGLLAAATLQHGISDRYLLPLLPILLLVMARYYQDAIQTNLPLICVLFIGFVGGFSVVATHDKFALSRGYVQAVNEIRSKGVPTTAVLGPFESQAWAQVEKAGYLNDPRIRVPQGAYKPQPRRAPPADCPEYPSLDLTPDLNPQYVITLNPRDCGGQVAFPPVMYRTWIAPHTNWIYFVSLPAPPHH</sequence>
<name>A0A2N9MA26_9BACT</name>
<dbReference type="Proteomes" id="UP000239735">
    <property type="component" value="Unassembled WGS sequence"/>
</dbReference>
<protein>
    <recommendedName>
        <fullName evidence="4">Glycosyltransferase RgtA/B/C/D-like domain-containing protein</fullName>
    </recommendedName>
</protein>
<keyword evidence="1" id="KW-0812">Transmembrane</keyword>
<feature type="transmembrane region" description="Helical" evidence="1">
    <location>
        <begin position="142"/>
        <end position="160"/>
    </location>
</feature>
<gene>
    <name evidence="2" type="ORF">SBA5_970003</name>
</gene>
<evidence type="ECO:0000313" key="3">
    <source>
        <dbReference type="Proteomes" id="UP000239735"/>
    </source>
</evidence>
<feature type="transmembrane region" description="Helical" evidence="1">
    <location>
        <begin position="214"/>
        <end position="236"/>
    </location>
</feature>
<feature type="transmembrane region" description="Helical" evidence="1">
    <location>
        <begin position="392"/>
        <end position="414"/>
    </location>
</feature>
<keyword evidence="1" id="KW-0472">Membrane</keyword>
<feature type="transmembrane region" description="Helical" evidence="1">
    <location>
        <begin position="17"/>
        <end position="35"/>
    </location>
</feature>
<feature type="transmembrane region" description="Helical" evidence="1">
    <location>
        <begin position="264"/>
        <end position="285"/>
    </location>
</feature>
<evidence type="ECO:0000313" key="2">
    <source>
        <dbReference type="EMBL" id="SPE32278.1"/>
    </source>
</evidence>
<feature type="transmembrane region" description="Helical" evidence="1">
    <location>
        <begin position="74"/>
        <end position="95"/>
    </location>
</feature>
<feature type="transmembrane region" description="Helical" evidence="1">
    <location>
        <begin position="353"/>
        <end position="372"/>
    </location>
</feature>
<accession>A0A2N9MA26</accession>
<dbReference type="OrthoDB" id="101201at2"/>
<reference evidence="3" key="1">
    <citation type="submission" date="2018-02" db="EMBL/GenBank/DDBJ databases">
        <authorList>
            <person name="Hausmann B."/>
        </authorList>
    </citation>
    <scope>NUCLEOTIDE SEQUENCE [LARGE SCALE GENOMIC DNA]</scope>
    <source>
        <strain evidence="3">Peat soil MAG SbA5</strain>
    </source>
</reference>
<dbReference type="AlphaFoldDB" id="A0A2N9MA26"/>
<dbReference type="EMBL" id="OKRB01000160">
    <property type="protein sequence ID" value="SPE32278.1"/>
    <property type="molecule type" value="Genomic_DNA"/>
</dbReference>
<proteinExistence type="predicted"/>
<feature type="transmembrane region" description="Helical" evidence="1">
    <location>
        <begin position="115"/>
        <end position="136"/>
    </location>
</feature>
<feature type="transmembrane region" description="Helical" evidence="1">
    <location>
        <begin position="443"/>
        <end position="462"/>
    </location>
</feature>
<keyword evidence="1" id="KW-1133">Transmembrane helix</keyword>